<comment type="caution">
    <text evidence="1">The sequence shown here is derived from an EMBL/GenBank/DDBJ whole genome shotgun (WGS) entry which is preliminary data.</text>
</comment>
<keyword evidence="2" id="KW-1185">Reference proteome</keyword>
<accession>A0A812K308</accession>
<organism evidence="1 2">
    <name type="scientific">Symbiodinium pilosum</name>
    <name type="common">Dinoflagellate</name>
    <dbReference type="NCBI Taxonomy" id="2952"/>
    <lineage>
        <taxon>Eukaryota</taxon>
        <taxon>Sar</taxon>
        <taxon>Alveolata</taxon>
        <taxon>Dinophyceae</taxon>
        <taxon>Suessiales</taxon>
        <taxon>Symbiodiniaceae</taxon>
        <taxon>Symbiodinium</taxon>
    </lineage>
</organism>
<dbReference type="AlphaFoldDB" id="A0A812K308"/>
<reference evidence="1" key="1">
    <citation type="submission" date="2021-02" db="EMBL/GenBank/DDBJ databases">
        <authorList>
            <person name="Dougan E. K."/>
            <person name="Rhodes N."/>
            <person name="Thang M."/>
            <person name="Chan C."/>
        </authorList>
    </citation>
    <scope>NUCLEOTIDE SEQUENCE</scope>
</reference>
<dbReference type="EMBL" id="CAJNIZ010002875">
    <property type="protein sequence ID" value="CAE7215754.1"/>
    <property type="molecule type" value="Genomic_DNA"/>
</dbReference>
<gene>
    <name evidence="1" type="ORF">SPIL2461_LOCUS2585</name>
</gene>
<protein>
    <submittedName>
        <fullName evidence="1">Uncharacterized protein</fullName>
    </submittedName>
</protein>
<evidence type="ECO:0000313" key="1">
    <source>
        <dbReference type="EMBL" id="CAE7215754.1"/>
    </source>
</evidence>
<name>A0A812K308_SYMPI</name>
<dbReference type="Proteomes" id="UP000649617">
    <property type="component" value="Unassembled WGS sequence"/>
</dbReference>
<sequence length="69" mass="7265">MALQGYDTSCLPGGGVLEMSEHQLADLAGNAFSVNCAMAAILALLTSLRFNTESEDEELDQITSSSLGR</sequence>
<proteinExistence type="predicted"/>
<dbReference type="OrthoDB" id="420685at2759"/>
<evidence type="ECO:0000313" key="2">
    <source>
        <dbReference type="Proteomes" id="UP000649617"/>
    </source>
</evidence>